<dbReference type="InterPro" id="IPR000210">
    <property type="entry name" value="BTB/POZ_dom"/>
</dbReference>
<protein>
    <submittedName>
        <fullName evidence="5">BTB domain-containing protein</fullName>
    </submittedName>
</protein>
<dbReference type="InterPro" id="IPR011333">
    <property type="entry name" value="SKP1/BTB/POZ_sf"/>
</dbReference>
<dbReference type="AlphaFoldDB" id="A0A7I4YCX5"/>
<evidence type="ECO:0000256" key="1">
    <source>
        <dbReference type="ARBA" id="ARBA00022441"/>
    </source>
</evidence>
<dbReference type="FunFam" id="1.25.40.420:FF:000001">
    <property type="entry name" value="Kelch-like family member 12"/>
    <property type="match status" value="1"/>
</dbReference>
<dbReference type="InterPro" id="IPR015915">
    <property type="entry name" value="Kelch-typ_b-propeller"/>
</dbReference>
<dbReference type="Gene3D" id="2.120.10.80">
    <property type="entry name" value="Kelch-type beta propeller"/>
    <property type="match status" value="2"/>
</dbReference>
<evidence type="ECO:0000313" key="5">
    <source>
        <dbReference type="WBParaSite" id="HCON_00086230-00001"/>
    </source>
</evidence>
<dbReference type="Pfam" id="PF00651">
    <property type="entry name" value="BTB"/>
    <property type="match status" value="2"/>
</dbReference>
<dbReference type="SUPFAM" id="SSF117281">
    <property type="entry name" value="Kelch motif"/>
    <property type="match status" value="2"/>
</dbReference>
<dbReference type="Pfam" id="PF01344">
    <property type="entry name" value="Kelch_1"/>
    <property type="match status" value="4"/>
</dbReference>
<dbReference type="PANTHER" id="PTHR24412">
    <property type="entry name" value="KELCH PROTEIN"/>
    <property type="match status" value="1"/>
</dbReference>
<dbReference type="Gene3D" id="1.25.40.420">
    <property type="match status" value="1"/>
</dbReference>
<dbReference type="PROSITE" id="PS50097">
    <property type="entry name" value="BTB"/>
    <property type="match status" value="1"/>
</dbReference>
<evidence type="ECO:0000256" key="2">
    <source>
        <dbReference type="ARBA" id="ARBA00022737"/>
    </source>
</evidence>
<evidence type="ECO:0000313" key="4">
    <source>
        <dbReference type="Proteomes" id="UP000025227"/>
    </source>
</evidence>
<name>A0A7I4YCX5_HAECO</name>
<dbReference type="Gene3D" id="3.30.710.10">
    <property type="entry name" value="Potassium Channel Kv1.1, Chain A"/>
    <property type="match status" value="2"/>
</dbReference>
<dbReference type="SMART" id="SM00875">
    <property type="entry name" value="BACK"/>
    <property type="match status" value="1"/>
</dbReference>
<dbReference type="OMA" id="MEFELCA"/>
<dbReference type="SUPFAM" id="SSF54695">
    <property type="entry name" value="POZ domain"/>
    <property type="match status" value="2"/>
</dbReference>
<keyword evidence="1" id="KW-0880">Kelch repeat</keyword>
<reference evidence="5" key="1">
    <citation type="submission" date="2020-12" db="UniProtKB">
        <authorList>
            <consortium name="WormBaseParasite"/>
        </authorList>
    </citation>
    <scope>IDENTIFICATION</scope>
    <source>
        <strain evidence="5">MHco3</strain>
    </source>
</reference>
<dbReference type="Proteomes" id="UP000025227">
    <property type="component" value="Unplaced"/>
</dbReference>
<accession>A0A7I4YCX5</accession>
<dbReference type="InterPro" id="IPR006652">
    <property type="entry name" value="Kelch_1"/>
</dbReference>
<feature type="domain" description="BTB" evidence="3">
    <location>
        <begin position="203"/>
        <end position="255"/>
    </location>
</feature>
<sequence length="608" mass="67494">MSVPAKQSQTHNRSLATKLATLRDDGRFCDVTLIAKESRISAHRVVLAEGCAGHVGRHLPQYCRPSKVGGLGERSVECLNPGGADRVWHFLTPFIQERYNPSTDRWISDVASCPIGGASHGVAAIDHHLYVVGGSEKHNSGFLEIVERYDIQRNEWSSVAPMNVGRASPSVSVLDGCLYAVGGKNNCSALDTLERGCESTPIESFLAAYSDYFKAMFTSEMRESRQQEIEMFDVEAPALDALINFCYSGKIQIDGINVPSILHAACLLQLDEVQRLLCPSNCLKIRALADNHSCQELIFYIDDYILKVFQDLIGTEEFHQLSSDQVVQLLLNDELVVPSEDQVFNAVLQWVEFDSSSRKQFLPKLMEHVRLPLCRPDFLVNTVCKNALVMADVTCHNLVDQAKSDLILQLSSLECPQLKGRCTRACEVVTDVIYVVGGLGERSVECLDTNGLNRVWQYVAPLKQKRLDPRVGIWEEVCPMSTPRQSHGSAVLHGELYAVGGFNENSDELSSAEKFDLRANKWTSVANMSSRRVAVGLAAVNGKLYAVGGNDHTSVEVFDSKANLWKHHSNMNCELVDVHDDLLIVSSLPRQYKLLRRVYSGVVVLQKP</sequence>
<dbReference type="OrthoDB" id="45365at2759"/>
<evidence type="ECO:0000259" key="3">
    <source>
        <dbReference type="PROSITE" id="PS50097"/>
    </source>
</evidence>
<keyword evidence="4" id="KW-1185">Reference proteome</keyword>
<dbReference type="Pfam" id="PF07707">
    <property type="entry name" value="BACK"/>
    <property type="match status" value="1"/>
</dbReference>
<keyword evidence="2" id="KW-0677">Repeat</keyword>
<dbReference type="InterPro" id="IPR011705">
    <property type="entry name" value="BACK"/>
</dbReference>
<dbReference type="SMART" id="SM00225">
    <property type="entry name" value="BTB"/>
    <property type="match status" value="1"/>
</dbReference>
<dbReference type="WBParaSite" id="HCON_00086230-00001">
    <property type="protein sequence ID" value="HCON_00086230-00001"/>
    <property type="gene ID" value="HCON_00086230"/>
</dbReference>
<proteinExistence type="predicted"/>
<dbReference type="SMART" id="SM00612">
    <property type="entry name" value="Kelch"/>
    <property type="match status" value="4"/>
</dbReference>
<organism evidence="4 5">
    <name type="scientific">Haemonchus contortus</name>
    <name type="common">Barber pole worm</name>
    <dbReference type="NCBI Taxonomy" id="6289"/>
    <lineage>
        <taxon>Eukaryota</taxon>
        <taxon>Metazoa</taxon>
        <taxon>Ecdysozoa</taxon>
        <taxon>Nematoda</taxon>
        <taxon>Chromadorea</taxon>
        <taxon>Rhabditida</taxon>
        <taxon>Rhabditina</taxon>
        <taxon>Rhabditomorpha</taxon>
        <taxon>Strongyloidea</taxon>
        <taxon>Trichostrongylidae</taxon>
        <taxon>Haemonchus</taxon>
    </lineage>
</organism>
<dbReference type="PANTHER" id="PTHR24412:SF441">
    <property type="entry name" value="KELCH-LIKE PROTEIN 28"/>
    <property type="match status" value="1"/>
</dbReference>